<protein>
    <submittedName>
        <fullName evidence="1">Uncharacterized protein</fullName>
    </submittedName>
</protein>
<dbReference type="AlphaFoldDB" id="A0A432YER9"/>
<reference evidence="2" key="1">
    <citation type="journal article" date="2018" name="Front. Microbiol.">
        <title>Genome-Based Analysis Reveals the Taxonomy and Diversity of the Family Idiomarinaceae.</title>
        <authorList>
            <person name="Liu Y."/>
            <person name="Lai Q."/>
            <person name="Shao Z."/>
        </authorList>
    </citation>
    <scope>NUCLEOTIDE SEQUENCE [LARGE SCALE GENOMIC DNA]</scope>
    <source>
        <strain evidence="2">CVS-6</strain>
    </source>
</reference>
<sequence length="247" mass="27901">MALMHGASCPGAAPAEVTQVWLPVQEAKPVLEMFEQWHRHPLAELLSCFAVRWVENPDALDCQSFGERRHQRCQLPLLPAEAGQRHIVIRDVATASASPRQMVIASDTRMDVFAHEVAHWLGFVDEYPMSASLAQHYCRGSYDHPSLNVVLTDSVQMSAAELKQLWQRLPWRQAVGDWRLLGELQESGMWRLGSPTGTAVGLYASRTCAALDDVYSWKPVARMTAMEYHDVNYWPEVYLQIADGLDR</sequence>
<name>A0A432YER9_9GAMM</name>
<organism evidence="1 2">
    <name type="scientific">Pseudidiomarina insulisalsae</name>
    <dbReference type="NCBI Taxonomy" id="575789"/>
    <lineage>
        <taxon>Bacteria</taxon>
        <taxon>Pseudomonadati</taxon>
        <taxon>Pseudomonadota</taxon>
        <taxon>Gammaproteobacteria</taxon>
        <taxon>Alteromonadales</taxon>
        <taxon>Idiomarinaceae</taxon>
        <taxon>Pseudidiomarina</taxon>
    </lineage>
</organism>
<dbReference type="EMBL" id="PIPY01000008">
    <property type="protein sequence ID" value="RUO59439.1"/>
    <property type="molecule type" value="Genomic_DNA"/>
</dbReference>
<keyword evidence="2" id="KW-1185">Reference proteome</keyword>
<proteinExistence type="predicted"/>
<comment type="caution">
    <text evidence="1">The sequence shown here is derived from an EMBL/GenBank/DDBJ whole genome shotgun (WGS) entry which is preliminary data.</text>
</comment>
<evidence type="ECO:0000313" key="2">
    <source>
        <dbReference type="Proteomes" id="UP000288259"/>
    </source>
</evidence>
<dbReference type="Proteomes" id="UP000288259">
    <property type="component" value="Unassembled WGS sequence"/>
</dbReference>
<accession>A0A432YER9</accession>
<gene>
    <name evidence="1" type="ORF">CWI71_08405</name>
</gene>
<evidence type="ECO:0000313" key="1">
    <source>
        <dbReference type="EMBL" id="RUO59439.1"/>
    </source>
</evidence>